<dbReference type="Proteomes" id="UP000078546">
    <property type="component" value="Unassembled WGS sequence"/>
</dbReference>
<feature type="transmembrane region" description="Helical" evidence="1">
    <location>
        <begin position="243"/>
        <end position="265"/>
    </location>
</feature>
<organism evidence="3 4">
    <name type="scientific">Plasmodium ovale curtisi</name>
    <dbReference type="NCBI Taxonomy" id="864141"/>
    <lineage>
        <taxon>Eukaryota</taxon>
        <taxon>Sar</taxon>
        <taxon>Alveolata</taxon>
        <taxon>Apicomplexa</taxon>
        <taxon>Aconoidasida</taxon>
        <taxon>Haemosporida</taxon>
        <taxon>Plasmodiidae</taxon>
        <taxon>Plasmodium</taxon>
        <taxon>Plasmodium (Plasmodium)</taxon>
    </lineage>
</organism>
<protein>
    <submittedName>
        <fullName evidence="3">Uncharacterized protein</fullName>
    </submittedName>
</protein>
<sequence length="315" mass="34166">MMFTAEQCKKLGSLGNIDSVLPGGLLDLCDCLDGGISKNTEKCKCSDVLTNDGLTTAFLKFKDCFGSNTESNTASNKESNMGILKGLFKGLTTGLPGGFASMFSGAIPGDFANVLGGNLTSPVPGNSTNVLSQGLGAVSHEGSNTEQKENLKAVMPKNNLKFITGNCYISSLKDILSSLNGNTICDVNISSYKEKAEKIIEYLEAIENAAGSTLKYVNLINSGVILGESLFWKVIKNYSNYNIVSPLCVSGFIVVIIIGILFMIYKSIPRSFFGSRMNKDEQNYDEQMKILQEQYNETLRTTAMLNKYLLGYQPD</sequence>
<gene>
    <name evidence="3" type="ORF">POVCU1_072500</name>
    <name evidence="2" type="ORF">POVCU2_0092640</name>
</gene>
<evidence type="ECO:0000313" key="5">
    <source>
        <dbReference type="Proteomes" id="UP000078560"/>
    </source>
</evidence>
<keyword evidence="1" id="KW-0812">Transmembrane</keyword>
<accession>A0A1A8XCL8</accession>
<evidence type="ECO:0000313" key="2">
    <source>
        <dbReference type="EMBL" id="SBS95040.1"/>
    </source>
</evidence>
<keyword evidence="1" id="KW-0472">Membrane</keyword>
<reference evidence="3" key="1">
    <citation type="submission" date="2016-05" db="EMBL/GenBank/DDBJ databases">
        <authorList>
            <person name="Lavstsen T."/>
            <person name="Jespersen J.S."/>
        </authorList>
    </citation>
    <scope>NUCLEOTIDE SEQUENCE [LARGE SCALE GENOMIC DNA]</scope>
</reference>
<evidence type="ECO:0000313" key="4">
    <source>
        <dbReference type="Proteomes" id="UP000078546"/>
    </source>
</evidence>
<keyword evidence="1" id="KW-1133">Transmembrane helix</keyword>
<evidence type="ECO:0000256" key="1">
    <source>
        <dbReference type="SAM" id="Phobius"/>
    </source>
</evidence>
<name>A0A1A8XCL8_PLAOA</name>
<dbReference type="Proteomes" id="UP000078560">
    <property type="component" value="Unassembled WGS sequence"/>
</dbReference>
<dbReference type="EMBL" id="FLQV01003026">
    <property type="protein sequence ID" value="SBT02054.1"/>
    <property type="molecule type" value="Genomic_DNA"/>
</dbReference>
<reference evidence="4 5" key="2">
    <citation type="submission" date="2016-05" db="EMBL/GenBank/DDBJ databases">
        <authorList>
            <person name="Naeem Raeece"/>
        </authorList>
    </citation>
    <scope>NUCLEOTIDE SEQUENCE [LARGE SCALE GENOMIC DNA]</scope>
</reference>
<evidence type="ECO:0000313" key="3">
    <source>
        <dbReference type="EMBL" id="SBT02054.1"/>
    </source>
</evidence>
<dbReference type="EMBL" id="FLQU01001928">
    <property type="protein sequence ID" value="SBS95040.1"/>
    <property type="molecule type" value="Genomic_DNA"/>
</dbReference>
<proteinExistence type="predicted"/>
<dbReference type="AlphaFoldDB" id="A0A1A8XCL8"/>